<dbReference type="OrthoDB" id="6365676at2759"/>
<keyword evidence="2 4" id="KW-0863">Zinc-finger</keyword>
<evidence type="ECO:0000313" key="7">
    <source>
        <dbReference type="EMBL" id="OJD23879.1"/>
    </source>
</evidence>
<dbReference type="GO" id="GO:0000981">
    <property type="term" value="F:DNA-binding transcription factor activity, RNA polymerase II-specific"/>
    <property type="evidence" value="ECO:0007669"/>
    <property type="project" value="TreeGrafter"/>
</dbReference>
<comment type="caution">
    <text evidence="7">The sequence shown here is derived from an EMBL/GenBank/DDBJ whole genome shotgun (WGS) entry which is preliminary data.</text>
</comment>
<feature type="domain" description="C2H2-type" evidence="6">
    <location>
        <begin position="115"/>
        <end position="142"/>
    </location>
</feature>
<dbReference type="GO" id="GO:0008270">
    <property type="term" value="F:zinc ion binding"/>
    <property type="evidence" value="ECO:0007669"/>
    <property type="project" value="UniProtKB-KW"/>
</dbReference>
<dbReference type="FunFam" id="3.30.160.60:FF:002343">
    <property type="entry name" value="Zinc finger protein 33A"/>
    <property type="match status" value="1"/>
</dbReference>
<protein>
    <recommendedName>
        <fullName evidence="6">C2H2-type domain-containing protein</fullName>
    </recommendedName>
</protein>
<keyword evidence="3" id="KW-0862">Zinc</keyword>
<dbReference type="Pfam" id="PF00096">
    <property type="entry name" value="zf-C2H2"/>
    <property type="match status" value="1"/>
</dbReference>
<dbReference type="PANTHER" id="PTHR23235:SF120">
    <property type="entry name" value="KRUPPEL-LIKE FACTOR 15"/>
    <property type="match status" value="1"/>
</dbReference>
<dbReference type="PROSITE" id="PS50157">
    <property type="entry name" value="ZINC_FINGER_C2H2_2"/>
    <property type="match status" value="1"/>
</dbReference>
<evidence type="ECO:0000256" key="3">
    <source>
        <dbReference type="ARBA" id="ARBA00022833"/>
    </source>
</evidence>
<dbReference type="SUPFAM" id="SSF57667">
    <property type="entry name" value="beta-beta-alpha zinc fingers"/>
    <property type="match status" value="1"/>
</dbReference>
<proteinExistence type="predicted"/>
<evidence type="ECO:0000256" key="4">
    <source>
        <dbReference type="PROSITE-ProRule" id="PRU00042"/>
    </source>
</evidence>
<gene>
    <name evidence="7" type="ORF">ACJ73_04771</name>
</gene>
<dbReference type="InterPro" id="IPR036236">
    <property type="entry name" value="Znf_C2H2_sf"/>
</dbReference>
<dbReference type="Proteomes" id="UP000242791">
    <property type="component" value="Unassembled WGS sequence"/>
</dbReference>
<keyword evidence="8" id="KW-1185">Reference proteome</keyword>
<evidence type="ECO:0000259" key="6">
    <source>
        <dbReference type="PROSITE" id="PS50157"/>
    </source>
</evidence>
<dbReference type="InterPro" id="IPR013087">
    <property type="entry name" value="Znf_C2H2_type"/>
</dbReference>
<evidence type="ECO:0000256" key="5">
    <source>
        <dbReference type="SAM" id="MobiDB-lite"/>
    </source>
</evidence>
<keyword evidence="1" id="KW-0479">Metal-binding</keyword>
<dbReference type="GO" id="GO:0000978">
    <property type="term" value="F:RNA polymerase II cis-regulatory region sequence-specific DNA binding"/>
    <property type="evidence" value="ECO:0007669"/>
    <property type="project" value="TreeGrafter"/>
</dbReference>
<name>A0A1J9R5V2_9EURO</name>
<sequence length="145" mass="16114">MAPAKWIIPCLSDRYGSTPQQQDKPVPRAYVYPYGHQAPSTHIANPYSSVSCHDIQQGQPPSPPILANGSGNTTRVNKKIKYLCPYVASHSYTTTFSTSGHATRHGRKHTGEKDVLCPVCNKAFARKDNMKQHQRTYRCSKKGKG</sequence>
<dbReference type="Gene3D" id="3.30.160.60">
    <property type="entry name" value="Classic Zinc Finger"/>
    <property type="match status" value="1"/>
</dbReference>
<dbReference type="PANTHER" id="PTHR23235">
    <property type="entry name" value="KRUEPPEL-LIKE TRANSCRIPTION FACTOR"/>
    <property type="match status" value="1"/>
</dbReference>
<organism evidence="7 8">
    <name type="scientific">Blastomyces percursus</name>
    <dbReference type="NCBI Taxonomy" id="1658174"/>
    <lineage>
        <taxon>Eukaryota</taxon>
        <taxon>Fungi</taxon>
        <taxon>Dikarya</taxon>
        <taxon>Ascomycota</taxon>
        <taxon>Pezizomycotina</taxon>
        <taxon>Eurotiomycetes</taxon>
        <taxon>Eurotiomycetidae</taxon>
        <taxon>Onygenales</taxon>
        <taxon>Ajellomycetaceae</taxon>
        <taxon>Blastomyces</taxon>
    </lineage>
</organism>
<reference evidence="7 8" key="1">
    <citation type="submission" date="2015-08" db="EMBL/GenBank/DDBJ databases">
        <title>Emmonsia species relationships and genome sequence.</title>
        <authorList>
            <person name="Cuomo C.A."/>
            <person name="Schwartz I.S."/>
            <person name="Kenyon C."/>
            <person name="De Hoog G.S."/>
            <person name="Govender N.P."/>
            <person name="Botha A."/>
            <person name="Moreno L."/>
            <person name="De Vries M."/>
            <person name="Munoz J.F."/>
            <person name="Stielow J.B."/>
        </authorList>
    </citation>
    <scope>NUCLEOTIDE SEQUENCE [LARGE SCALE GENOMIC DNA]</scope>
    <source>
        <strain evidence="7 8">EI222</strain>
    </source>
</reference>
<dbReference type="VEuPathDB" id="FungiDB:ACJ73_04771"/>
<evidence type="ECO:0000313" key="8">
    <source>
        <dbReference type="Proteomes" id="UP000242791"/>
    </source>
</evidence>
<dbReference type="AlphaFoldDB" id="A0A1J9R5V2"/>
<feature type="region of interest" description="Disordered" evidence="5">
    <location>
        <begin position="51"/>
        <end position="71"/>
    </location>
</feature>
<accession>A0A1J9R5V2</accession>
<evidence type="ECO:0000256" key="2">
    <source>
        <dbReference type="ARBA" id="ARBA00022771"/>
    </source>
</evidence>
<evidence type="ECO:0000256" key="1">
    <source>
        <dbReference type="ARBA" id="ARBA00022723"/>
    </source>
</evidence>
<dbReference type="EMBL" id="LGTZ01000686">
    <property type="protein sequence ID" value="OJD23879.1"/>
    <property type="molecule type" value="Genomic_DNA"/>
</dbReference>
<dbReference type="STRING" id="1658174.A0A1J9R5V2"/>